<gene>
    <name evidence="2" type="ORF">GCM10008096_14050</name>
</gene>
<dbReference type="RefSeq" id="WP_229791002.1">
    <property type="nucleotide sequence ID" value="NZ_BMXK01000005.1"/>
</dbReference>
<dbReference type="GO" id="GO:0016740">
    <property type="term" value="F:transferase activity"/>
    <property type="evidence" value="ECO:0007669"/>
    <property type="project" value="UniProtKB-KW"/>
</dbReference>
<dbReference type="Gene3D" id="1.10.10.10">
    <property type="entry name" value="Winged helix-like DNA-binding domain superfamily/Winged helix DNA-binding domain"/>
    <property type="match status" value="1"/>
</dbReference>
<dbReference type="Proteomes" id="UP000642819">
    <property type="component" value="Unassembled WGS sequence"/>
</dbReference>
<name>A0ABQ3GIG3_9MICC</name>
<dbReference type="PANTHER" id="PTHR13504:SF35">
    <property type="entry name" value="PROTEIN ADENYLYLTRANSFERASE SOFIC"/>
    <property type="match status" value="1"/>
</dbReference>
<dbReference type="SUPFAM" id="SSF46785">
    <property type="entry name" value="Winged helix' DNA-binding domain"/>
    <property type="match status" value="1"/>
</dbReference>
<dbReference type="Pfam" id="PF02661">
    <property type="entry name" value="Fic"/>
    <property type="match status" value="1"/>
</dbReference>
<dbReference type="PROSITE" id="PS51459">
    <property type="entry name" value="FIDO"/>
    <property type="match status" value="1"/>
</dbReference>
<dbReference type="InterPro" id="IPR036390">
    <property type="entry name" value="WH_DNA-bd_sf"/>
</dbReference>
<dbReference type="InterPro" id="IPR040198">
    <property type="entry name" value="Fido_containing"/>
</dbReference>
<dbReference type="PIRSF" id="PIRSF038925">
    <property type="entry name" value="AMP-prot_trans"/>
    <property type="match status" value="1"/>
</dbReference>
<dbReference type="PANTHER" id="PTHR13504">
    <property type="entry name" value="FIDO DOMAIN-CONTAINING PROTEIN DDB_G0283145"/>
    <property type="match status" value="1"/>
</dbReference>
<dbReference type="EMBL" id="BMXK01000005">
    <property type="protein sequence ID" value="GHD05318.1"/>
    <property type="molecule type" value="Genomic_DNA"/>
</dbReference>
<dbReference type="InterPro" id="IPR048770">
    <property type="entry name" value="SoFic-like_C"/>
</dbReference>
<feature type="domain" description="Fido" evidence="1">
    <location>
        <begin position="122"/>
        <end position="260"/>
    </location>
</feature>
<evidence type="ECO:0000259" key="1">
    <source>
        <dbReference type="PROSITE" id="PS51459"/>
    </source>
</evidence>
<dbReference type="Pfam" id="PF13784">
    <property type="entry name" value="Fic_N"/>
    <property type="match status" value="1"/>
</dbReference>
<keyword evidence="2" id="KW-0808">Transferase</keyword>
<protein>
    <submittedName>
        <fullName evidence="2">Adenosine monophosphate-protein transferase</fullName>
    </submittedName>
</protein>
<sequence length="364" mass="40700">MISWRPESPYNELPPLPPKAEVESKRILKLTVEARASLASLDQAAAAMTNPQVLLNTIPLLEAQASSEVENIVTTTDDLFRHAQDETAADPATREALSYRTALLEGFKSVSDRGIVTSNTAMEVCSIIKKHRTDLRTGEGTFIGDPATRKAVYTPPRGRTVIEGKLAAWENFANAPSELDPLVRMALAHYQFEAIHPFDDGNGRTGRILNVLMLVSSGLLRQPVLHHSKYIIGRKTDYYDTLLAVTAEESWEDWVEYMLEAVRATSTSTLSKIGRLQTLQNDVKDWISTSISGAHIALLDVLFEQPYCRISNVMEQCHVSRPTATKWLKALVQNGVLHDMQVGREILFINWRFMDLLINDDPET</sequence>
<organism evidence="2 3">
    <name type="scientific">Zhihengliuella salsuginis</name>
    <dbReference type="NCBI Taxonomy" id="578222"/>
    <lineage>
        <taxon>Bacteria</taxon>
        <taxon>Bacillati</taxon>
        <taxon>Actinomycetota</taxon>
        <taxon>Actinomycetes</taxon>
        <taxon>Micrococcales</taxon>
        <taxon>Micrococcaceae</taxon>
        <taxon>Zhihengliuella</taxon>
    </lineage>
</organism>
<proteinExistence type="predicted"/>
<dbReference type="InterPro" id="IPR003812">
    <property type="entry name" value="Fido"/>
</dbReference>
<evidence type="ECO:0000313" key="2">
    <source>
        <dbReference type="EMBL" id="GHD05318.1"/>
    </source>
</evidence>
<dbReference type="Gene3D" id="1.10.3290.10">
    <property type="entry name" value="Fido-like domain"/>
    <property type="match status" value="1"/>
</dbReference>
<dbReference type="InterPro" id="IPR025758">
    <property type="entry name" value="Fic/DOC_N"/>
</dbReference>
<dbReference type="InterPro" id="IPR036388">
    <property type="entry name" value="WH-like_DNA-bd_sf"/>
</dbReference>
<dbReference type="SUPFAM" id="SSF140931">
    <property type="entry name" value="Fic-like"/>
    <property type="match status" value="1"/>
</dbReference>
<comment type="caution">
    <text evidence="2">The sequence shown here is derived from an EMBL/GenBank/DDBJ whole genome shotgun (WGS) entry which is preliminary data.</text>
</comment>
<keyword evidence="3" id="KW-1185">Reference proteome</keyword>
<dbReference type="Pfam" id="PF21248">
    <property type="entry name" value="SoFic-like_C"/>
    <property type="match status" value="1"/>
</dbReference>
<evidence type="ECO:0000313" key="3">
    <source>
        <dbReference type="Proteomes" id="UP000642819"/>
    </source>
</evidence>
<reference evidence="3" key="1">
    <citation type="journal article" date="2019" name="Int. J. Syst. Evol. Microbiol.">
        <title>The Global Catalogue of Microorganisms (GCM) 10K type strain sequencing project: providing services to taxonomists for standard genome sequencing and annotation.</title>
        <authorList>
            <consortium name="The Broad Institute Genomics Platform"/>
            <consortium name="The Broad Institute Genome Sequencing Center for Infectious Disease"/>
            <person name="Wu L."/>
            <person name="Ma J."/>
        </authorList>
    </citation>
    <scope>NUCLEOTIDE SEQUENCE [LARGE SCALE GENOMIC DNA]</scope>
    <source>
        <strain evidence="3">KCTC 19466</strain>
    </source>
</reference>
<dbReference type="InterPro" id="IPR026287">
    <property type="entry name" value="SoFic-like"/>
</dbReference>
<accession>A0ABQ3GIG3</accession>
<dbReference type="InterPro" id="IPR036597">
    <property type="entry name" value="Fido-like_dom_sf"/>
</dbReference>